<protein>
    <submittedName>
        <fullName evidence="1">Uncharacterized protein</fullName>
    </submittedName>
</protein>
<organism evidence="1 2">
    <name type="scientific">Hebeloma cylindrosporum</name>
    <dbReference type="NCBI Taxonomy" id="76867"/>
    <lineage>
        <taxon>Eukaryota</taxon>
        <taxon>Fungi</taxon>
        <taxon>Dikarya</taxon>
        <taxon>Basidiomycota</taxon>
        <taxon>Agaricomycotina</taxon>
        <taxon>Agaricomycetes</taxon>
        <taxon>Agaricomycetidae</taxon>
        <taxon>Agaricales</taxon>
        <taxon>Agaricineae</taxon>
        <taxon>Hymenogastraceae</taxon>
        <taxon>Hebeloma</taxon>
    </lineage>
</organism>
<dbReference type="HOGENOM" id="CLU_2574143_0_0_1"/>
<name>A0A0C3BLK8_HEBCY</name>
<dbReference type="Proteomes" id="UP000053424">
    <property type="component" value="Unassembled WGS sequence"/>
</dbReference>
<evidence type="ECO:0000313" key="2">
    <source>
        <dbReference type="Proteomes" id="UP000053424"/>
    </source>
</evidence>
<evidence type="ECO:0000313" key="1">
    <source>
        <dbReference type="EMBL" id="KIM37580.1"/>
    </source>
</evidence>
<reference evidence="2" key="2">
    <citation type="submission" date="2015-01" db="EMBL/GenBank/DDBJ databases">
        <title>Evolutionary Origins and Diversification of the Mycorrhizal Mutualists.</title>
        <authorList>
            <consortium name="DOE Joint Genome Institute"/>
            <consortium name="Mycorrhizal Genomics Consortium"/>
            <person name="Kohler A."/>
            <person name="Kuo A."/>
            <person name="Nagy L.G."/>
            <person name="Floudas D."/>
            <person name="Copeland A."/>
            <person name="Barry K.W."/>
            <person name="Cichocki N."/>
            <person name="Veneault-Fourrey C."/>
            <person name="LaButti K."/>
            <person name="Lindquist E.A."/>
            <person name="Lipzen A."/>
            <person name="Lundell T."/>
            <person name="Morin E."/>
            <person name="Murat C."/>
            <person name="Riley R."/>
            <person name="Ohm R."/>
            <person name="Sun H."/>
            <person name="Tunlid A."/>
            <person name="Henrissat B."/>
            <person name="Grigoriev I.V."/>
            <person name="Hibbett D.S."/>
            <person name="Martin F."/>
        </authorList>
    </citation>
    <scope>NUCLEOTIDE SEQUENCE [LARGE SCALE GENOMIC DNA]</scope>
    <source>
        <strain evidence="2">h7</strain>
    </source>
</reference>
<gene>
    <name evidence="1" type="ORF">M413DRAFT_257748</name>
</gene>
<keyword evidence="2" id="KW-1185">Reference proteome</keyword>
<dbReference type="AlphaFoldDB" id="A0A0C3BLK8"/>
<sequence length="81" mass="8844">MRGFGWQMGENGNVKKTTYYVAAICDNELDAGDRKEKDQEVLGKSTLGPINYLPPEISIFTGEIFAATADKTVPTFPIDGT</sequence>
<proteinExistence type="predicted"/>
<dbReference type="EMBL" id="KN831796">
    <property type="protein sequence ID" value="KIM37580.1"/>
    <property type="molecule type" value="Genomic_DNA"/>
</dbReference>
<accession>A0A0C3BLK8</accession>
<reference evidence="1 2" key="1">
    <citation type="submission" date="2014-04" db="EMBL/GenBank/DDBJ databases">
        <authorList>
            <consortium name="DOE Joint Genome Institute"/>
            <person name="Kuo A."/>
            <person name="Gay G."/>
            <person name="Dore J."/>
            <person name="Kohler A."/>
            <person name="Nagy L.G."/>
            <person name="Floudas D."/>
            <person name="Copeland A."/>
            <person name="Barry K.W."/>
            <person name="Cichocki N."/>
            <person name="Veneault-Fourrey C."/>
            <person name="LaButti K."/>
            <person name="Lindquist E.A."/>
            <person name="Lipzen A."/>
            <person name="Lundell T."/>
            <person name="Morin E."/>
            <person name="Murat C."/>
            <person name="Sun H."/>
            <person name="Tunlid A."/>
            <person name="Henrissat B."/>
            <person name="Grigoriev I.V."/>
            <person name="Hibbett D.S."/>
            <person name="Martin F."/>
            <person name="Nordberg H.P."/>
            <person name="Cantor M.N."/>
            <person name="Hua S.X."/>
        </authorList>
    </citation>
    <scope>NUCLEOTIDE SEQUENCE [LARGE SCALE GENOMIC DNA]</scope>
    <source>
        <strain evidence="2">h7</strain>
    </source>
</reference>